<dbReference type="EMBL" id="MU266514">
    <property type="protein sequence ID" value="KAH7921726.1"/>
    <property type="molecule type" value="Genomic_DNA"/>
</dbReference>
<keyword evidence="2" id="KW-1185">Reference proteome</keyword>
<dbReference type="Proteomes" id="UP000790709">
    <property type="component" value="Unassembled WGS sequence"/>
</dbReference>
<sequence length="759" mass="86312">METPKSSRTSPRSTSEKINDILLEIKHANWTLSEFLYYLFWLHNDDGNKVKWDPRHRSMVIPFLNGELKYTCGAVLELIYKNSSSVAHTKDDMESEGRMLVLGIDPESIKHARPALTTWAVSLVTKLVRKEAARMAGREAGLQLCAQPKIVEEHAPIMWHIVSSYSNDKFENRDAYTVRIYRPQNLGAADSLLALTFIKTWFASLPPMCCAVYLFATKAHRSLFCVDSRLGRCVSYDTVYTALKTMAKETQKDLQHATCLGSGRHFWVCGDNVQAYAKQRDPWIGQESWMIKGFAGMAVEMEDFMEGAFDMEKLVAKQLLQERDQLTVEHIIADIDNVHLDKVNTLHFIRALAEFVPELYVYNNDLAAFEKTLQKNQIPVTRKTKIIPLATNSADEITVQGMREAVLDFLETQMGFTNENLGNRVIVFSGDGKTFDQLLRLKRLLVMHKGNLQSMWCVALMLELWHTKWTELSRLIQQHWGTGFLGDVSTLGCLAGSAECPTPSDLRKVDFHNGAHLVNLALNAHLLNCWDDLREYFQQLATEGKLPPFQTLLDSAGALGRCHATTQVYKRACNLGRSAHHPDQVPVGAPWTPGNDGDARSEINMEVDGNVPSQVQDVPNDDEERLSDMSTGPKQPEMEEDMTFANSRLFIRSAVRWRESCRAIAIGDTGQVWEMLKLWIFTFAGGGNPNYTQYLLELYCNFKWELLDDLKKAILDNWLVNPHGIPGLFVEMDLLQEHSNFWLEDMAQHKGKEFDDPYY</sequence>
<gene>
    <name evidence="1" type="ORF">BV22DRAFT_1132056</name>
</gene>
<reference evidence="1" key="1">
    <citation type="journal article" date="2021" name="New Phytol.">
        <title>Evolutionary innovations through gain and loss of genes in the ectomycorrhizal Boletales.</title>
        <authorList>
            <person name="Wu G."/>
            <person name="Miyauchi S."/>
            <person name="Morin E."/>
            <person name="Kuo A."/>
            <person name="Drula E."/>
            <person name="Varga T."/>
            <person name="Kohler A."/>
            <person name="Feng B."/>
            <person name="Cao Y."/>
            <person name="Lipzen A."/>
            <person name="Daum C."/>
            <person name="Hundley H."/>
            <person name="Pangilinan J."/>
            <person name="Johnson J."/>
            <person name="Barry K."/>
            <person name="LaButti K."/>
            <person name="Ng V."/>
            <person name="Ahrendt S."/>
            <person name="Min B."/>
            <person name="Choi I.G."/>
            <person name="Park H."/>
            <person name="Plett J.M."/>
            <person name="Magnuson J."/>
            <person name="Spatafora J.W."/>
            <person name="Nagy L.G."/>
            <person name="Henrissat B."/>
            <person name="Grigoriev I.V."/>
            <person name="Yang Z.L."/>
            <person name="Xu J."/>
            <person name="Martin F.M."/>
        </authorList>
    </citation>
    <scope>NUCLEOTIDE SEQUENCE</scope>
    <source>
        <strain evidence="1">KUC20120723A-06</strain>
    </source>
</reference>
<protein>
    <submittedName>
        <fullName evidence="1">Uncharacterized protein</fullName>
    </submittedName>
</protein>
<comment type="caution">
    <text evidence="1">The sequence shown here is derived from an EMBL/GenBank/DDBJ whole genome shotgun (WGS) entry which is preliminary data.</text>
</comment>
<proteinExistence type="predicted"/>
<name>A0ACB8B7F9_9AGAM</name>
<evidence type="ECO:0000313" key="2">
    <source>
        <dbReference type="Proteomes" id="UP000790709"/>
    </source>
</evidence>
<accession>A0ACB8B7F9</accession>
<organism evidence="1 2">
    <name type="scientific">Leucogyrophana mollusca</name>
    <dbReference type="NCBI Taxonomy" id="85980"/>
    <lineage>
        <taxon>Eukaryota</taxon>
        <taxon>Fungi</taxon>
        <taxon>Dikarya</taxon>
        <taxon>Basidiomycota</taxon>
        <taxon>Agaricomycotina</taxon>
        <taxon>Agaricomycetes</taxon>
        <taxon>Agaricomycetidae</taxon>
        <taxon>Boletales</taxon>
        <taxon>Boletales incertae sedis</taxon>
        <taxon>Leucogyrophana</taxon>
    </lineage>
</organism>
<evidence type="ECO:0000313" key="1">
    <source>
        <dbReference type="EMBL" id="KAH7921726.1"/>
    </source>
</evidence>